<evidence type="ECO:0000256" key="1">
    <source>
        <dbReference type="ARBA" id="ARBA00022723"/>
    </source>
</evidence>
<dbReference type="PANTHER" id="PTHR42988">
    <property type="entry name" value="PHOSPHOHYDROLASE"/>
    <property type="match status" value="1"/>
</dbReference>
<proteinExistence type="inferred from homology"/>
<evidence type="ECO:0000313" key="6">
    <source>
        <dbReference type="EMBL" id="ANH78695.1"/>
    </source>
</evidence>
<evidence type="ECO:0000256" key="2">
    <source>
        <dbReference type="ARBA" id="ARBA00022801"/>
    </source>
</evidence>
<name>A0A1A9HV27_9CHLA</name>
<dbReference type="STRING" id="1806891.Cs308_0525"/>
<evidence type="ECO:0000313" key="7">
    <source>
        <dbReference type="Proteomes" id="UP000078162"/>
    </source>
</evidence>
<dbReference type="PATRIC" id="fig|1806891.3.peg.518"/>
<dbReference type="EMBL" id="CP014639">
    <property type="protein sequence ID" value="ANH78695.1"/>
    <property type="molecule type" value="Genomic_DNA"/>
</dbReference>
<dbReference type="OrthoDB" id="9794568at2"/>
<protein>
    <recommendedName>
        <fullName evidence="5">Calcineurin-like phosphoesterase domain-containing protein</fullName>
    </recommendedName>
</protein>
<dbReference type="InterPro" id="IPR042283">
    <property type="entry name" value="GpdQ_catalytic"/>
</dbReference>
<dbReference type="Gene3D" id="3.60.21.10">
    <property type="match status" value="1"/>
</dbReference>
<evidence type="ECO:0000259" key="5">
    <source>
        <dbReference type="Pfam" id="PF00149"/>
    </source>
</evidence>
<evidence type="ECO:0000256" key="4">
    <source>
        <dbReference type="ARBA" id="ARBA00025742"/>
    </source>
</evidence>
<dbReference type="PANTHER" id="PTHR42988:SF2">
    <property type="entry name" value="CYCLIC NUCLEOTIDE PHOSPHODIESTERASE CBUA0032-RELATED"/>
    <property type="match status" value="1"/>
</dbReference>
<dbReference type="Proteomes" id="UP000078162">
    <property type="component" value="Chromosome"/>
</dbReference>
<dbReference type="RefSeq" id="WP_066483379.1">
    <property type="nucleotide sequence ID" value="NZ_CP014639.1"/>
</dbReference>
<keyword evidence="7" id="KW-1185">Reference proteome</keyword>
<dbReference type="AlphaFoldDB" id="A0A1A9HV27"/>
<organism evidence="6 7">
    <name type="scientific">Candidatus Chlamydia sanziniae</name>
    <dbReference type="NCBI Taxonomy" id="1806891"/>
    <lineage>
        <taxon>Bacteria</taxon>
        <taxon>Pseudomonadati</taxon>
        <taxon>Chlamydiota</taxon>
        <taxon>Chlamydiia</taxon>
        <taxon>Chlamydiales</taxon>
        <taxon>Chlamydiaceae</taxon>
        <taxon>Chlamydia/Chlamydophila group</taxon>
        <taxon>Chlamydia</taxon>
    </lineage>
</organism>
<reference evidence="6 7" key="1">
    <citation type="submission" date="2016-03" db="EMBL/GenBank/DDBJ databases">
        <title>Culture-independent genomics supports pathogen discovery for uncultivable bacteria within the genus Chlamydia.</title>
        <authorList>
            <person name="Taylor-Brown A."/>
            <person name="Bachmann N.L."/>
            <person name="Borel N."/>
            <person name="Polkinghorne A."/>
        </authorList>
    </citation>
    <scope>NUCLEOTIDE SEQUENCE [LARGE SCALE GENOMIC DNA]</scope>
    <source>
        <strain evidence="6 7">2742-308</strain>
    </source>
</reference>
<dbReference type="Gene3D" id="3.60.21.40">
    <property type="entry name" value="GpdQ, catalytic alpha/beta sandwich domain"/>
    <property type="match status" value="1"/>
</dbReference>
<dbReference type="InterPro" id="IPR004843">
    <property type="entry name" value="Calcineurin-like_PHP"/>
</dbReference>
<sequence>MLPKPSDAYRLIHISDIHFCVFPRNLLLCFNKRLKGLIRQALRGTNFQATTISERFPEVVKNLDANSVCITGDFSLTAMDAEFLLARHFVDRLTKITAVHVLPGNHDVYTAQAFVDQPFYQYFPNHELQENKIFFQKLTPHWWLILLDCSCRNGWFSANGKVQLSQITALETFFLNLMPEENVIIANHYPLLSSSKSQHNLINHDLLQQMLQKYPQVQLYLHGHEHRAAVYSCKDNSPAYILNSGSISLPSNARFHIIDLYPDNFRIYTMVLTNLLQQDIPLEIALDLDFKTW</sequence>
<dbReference type="SUPFAM" id="SSF56300">
    <property type="entry name" value="Metallo-dependent phosphatases"/>
    <property type="match status" value="1"/>
</dbReference>
<keyword evidence="2" id="KW-0378">Hydrolase</keyword>
<dbReference type="InterPro" id="IPR050884">
    <property type="entry name" value="CNP_phosphodiesterase-III"/>
</dbReference>
<dbReference type="Pfam" id="PF00149">
    <property type="entry name" value="Metallophos"/>
    <property type="match status" value="1"/>
</dbReference>
<keyword evidence="1" id="KW-0479">Metal-binding</keyword>
<evidence type="ECO:0000256" key="3">
    <source>
        <dbReference type="ARBA" id="ARBA00023004"/>
    </source>
</evidence>
<dbReference type="GO" id="GO:0016787">
    <property type="term" value="F:hydrolase activity"/>
    <property type="evidence" value="ECO:0007669"/>
    <property type="project" value="UniProtKB-KW"/>
</dbReference>
<dbReference type="KEGG" id="csaz:Cs308_0525"/>
<dbReference type="GO" id="GO:0046872">
    <property type="term" value="F:metal ion binding"/>
    <property type="evidence" value="ECO:0007669"/>
    <property type="project" value="UniProtKB-KW"/>
</dbReference>
<gene>
    <name evidence="6" type="ORF">Cs308_0525</name>
</gene>
<feature type="domain" description="Calcineurin-like phosphoesterase" evidence="5">
    <location>
        <begin position="10"/>
        <end position="227"/>
    </location>
</feature>
<accession>A0A1A9HV27</accession>
<comment type="similarity">
    <text evidence="4">Belongs to the cyclic nucleotide phosphodiesterase class-III family.</text>
</comment>
<keyword evidence="3" id="KW-0408">Iron</keyword>
<dbReference type="InterPro" id="IPR029052">
    <property type="entry name" value="Metallo-depent_PP-like"/>
</dbReference>